<name>A0A2W4WAK4_9CYAN</name>
<gene>
    <name evidence="1" type="ORF">DCF19_09715</name>
</gene>
<dbReference type="InterPro" id="IPR054272">
    <property type="entry name" value="DUF7003"/>
</dbReference>
<accession>A0A2W4WAK4</accession>
<dbReference type="Proteomes" id="UP000249467">
    <property type="component" value="Unassembled WGS sequence"/>
</dbReference>
<dbReference type="EMBL" id="QBML01000011">
    <property type="protein sequence ID" value="PZO41470.1"/>
    <property type="molecule type" value="Genomic_DNA"/>
</dbReference>
<dbReference type="AlphaFoldDB" id="A0A2W4WAK4"/>
<evidence type="ECO:0000313" key="1">
    <source>
        <dbReference type="EMBL" id="PZO41470.1"/>
    </source>
</evidence>
<sequence length="209" mass="24169">MESPQQILEFLDRRFAAIEMPCLRNMNVDYIFSRLIAFLDDSRWMILFNSITWCPAGEGLTTLVECVGNCVNGRQGIDNDRYFITGQIRYDELLNLYNVSVRGQAIPISELDIIPHPDLFTEHEIAIAIALLENYREDLLASNNEYQVFLPEGLTEVLRLNEWHHPDWNCPPSQTESFPLIAEVLFTGNSALYKPPASPNTNWRFWFPK</sequence>
<organism evidence="1 2">
    <name type="scientific">Pseudanabaena frigida</name>
    <dbReference type="NCBI Taxonomy" id="945775"/>
    <lineage>
        <taxon>Bacteria</taxon>
        <taxon>Bacillati</taxon>
        <taxon>Cyanobacteriota</taxon>
        <taxon>Cyanophyceae</taxon>
        <taxon>Pseudanabaenales</taxon>
        <taxon>Pseudanabaenaceae</taxon>
        <taxon>Pseudanabaena</taxon>
    </lineage>
</organism>
<comment type="caution">
    <text evidence="1">The sequence shown here is derived from an EMBL/GenBank/DDBJ whole genome shotgun (WGS) entry which is preliminary data.</text>
</comment>
<protein>
    <submittedName>
        <fullName evidence="1">Uncharacterized protein</fullName>
    </submittedName>
</protein>
<reference evidence="1 2" key="2">
    <citation type="submission" date="2018-06" db="EMBL/GenBank/DDBJ databases">
        <title>Metagenomic assembly of (sub)arctic Cyanobacteria and their associated microbiome from non-axenic cultures.</title>
        <authorList>
            <person name="Baurain D."/>
        </authorList>
    </citation>
    <scope>NUCLEOTIDE SEQUENCE [LARGE SCALE GENOMIC DNA]</scope>
    <source>
        <strain evidence="1">ULC066bin1</strain>
    </source>
</reference>
<reference evidence="1 2" key="1">
    <citation type="submission" date="2018-04" db="EMBL/GenBank/DDBJ databases">
        <authorList>
            <person name="Go L.Y."/>
            <person name="Mitchell J.A."/>
        </authorList>
    </citation>
    <scope>NUCLEOTIDE SEQUENCE [LARGE SCALE GENOMIC DNA]</scope>
    <source>
        <strain evidence="1">ULC066bin1</strain>
    </source>
</reference>
<dbReference type="Pfam" id="PF22535">
    <property type="entry name" value="DUF7003"/>
    <property type="match status" value="1"/>
</dbReference>
<evidence type="ECO:0000313" key="2">
    <source>
        <dbReference type="Proteomes" id="UP000249467"/>
    </source>
</evidence>
<proteinExistence type="predicted"/>